<evidence type="ECO:0000256" key="1">
    <source>
        <dbReference type="SAM" id="MobiDB-lite"/>
    </source>
</evidence>
<evidence type="ECO:0000313" key="3">
    <source>
        <dbReference type="Proteomes" id="UP000519897"/>
    </source>
</evidence>
<gene>
    <name evidence="2" type="ORF">GGQ72_004418</name>
</gene>
<evidence type="ECO:0000313" key="2">
    <source>
        <dbReference type="EMBL" id="MBB4145852.1"/>
    </source>
</evidence>
<organism evidence="2 3">
    <name type="scientific">Rhizobium rhizoryzae</name>
    <dbReference type="NCBI Taxonomy" id="451876"/>
    <lineage>
        <taxon>Bacteria</taxon>
        <taxon>Pseudomonadati</taxon>
        <taxon>Pseudomonadota</taxon>
        <taxon>Alphaproteobacteria</taxon>
        <taxon>Hyphomicrobiales</taxon>
        <taxon>Rhizobiaceae</taxon>
        <taxon>Rhizobium/Agrobacterium group</taxon>
        <taxon>Rhizobium</taxon>
    </lineage>
</organism>
<dbReference type="EMBL" id="JACIEC010000012">
    <property type="protein sequence ID" value="MBB4145852.1"/>
    <property type="molecule type" value="Genomic_DNA"/>
</dbReference>
<sequence>MFERLSAARANGRGHRTSAPLRRNSGLKGNCEAGFWKATKRLDAKRILLAAKRYEVANKEPGKRTGPLGAVAIEVLELLVNLVDFKSGRLEPSISTMMNKLRRSRDAIVRALNALRSHGFVDWLRRYVPTNNDGAGPQVQQTSNAYRLNMPKRAEEALGKYGKPSPVPEDRAQADLERLQAEARHALETHSLEGLRALAELQTFAGRQAEMFLSLLNERESAKQTEPESRYLL</sequence>
<dbReference type="RefSeq" id="WP_165130410.1">
    <property type="nucleotide sequence ID" value="NZ_CP049247.1"/>
</dbReference>
<reference evidence="2 3" key="1">
    <citation type="submission" date="2020-08" db="EMBL/GenBank/DDBJ databases">
        <title>Genomic Encyclopedia of Type Strains, Phase IV (KMG-IV): sequencing the most valuable type-strain genomes for metagenomic binning, comparative biology and taxonomic classification.</title>
        <authorList>
            <person name="Goeker M."/>
        </authorList>
    </citation>
    <scope>NUCLEOTIDE SEQUENCE [LARGE SCALE GENOMIC DNA]</scope>
    <source>
        <strain evidence="2 3">DSM 29514</strain>
    </source>
</reference>
<comment type="caution">
    <text evidence="2">The sequence shown here is derived from an EMBL/GenBank/DDBJ whole genome shotgun (WGS) entry which is preliminary data.</text>
</comment>
<proteinExistence type="predicted"/>
<evidence type="ECO:0008006" key="4">
    <source>
        <dbReference type="Google" id="ProtNLM"/>
    </source>
</evidence>
<dbReference type="AlphaFoldDB" id="A0A7W6LMA7"/>
<accession>A0A7W6LMA7</accession>
<keyword evidence="3" id="KW-1185">Reference proteome</keyword>
<dbReference type="Proteomes" id="UP000519897">
    <property type="component" value="Unassembled WGS sequence"/>
</dbReference>
<protein>
    <recommendedName>
        <fullName evidence="4">Helix-turn-helix domain-containing protein</fullName>
    </recommendedName>
</protein>
<feature type="region of interest" description="Disordered" evidence="1">
    <location>
        <begin position="1"/>
        <end position="25"/>
    </location>
</feature>
<name>A0A7W6LMA7_9HYPH</name>